<evidence type="ECO:0000256" key="3">
    <source>
        <dbReference type="ARBA" id="ARBA00022884"/>
    </source>
</evidence>
<evidence type="ECO:0000313" key="11">
    <source>
        <dbReference type="Proteomes" id="UP001154312"/>
    </source>
</evidence>
<dbReference type="GO" id="GO:0022625">
    <property type="term" value="C:cytosolic large ribosomal subunit"/>
    <property type="evidence" value="ECO:0007669"/>
    <property type="project" value="UniProtKB-UniRule"/>
</dbReference>
<dbReference type="InterPro" id="IPR019906">
    <property type="entry name" value="Ribosomal_uL6_bac-type"/>
</dbReference>
<dbReference type="NCBIfam" id="TIGR03654">
    <property type="entry name" value="L6_bact"/>
    <property type="match status" value="1"/>
</dbReference>
<dbReference type="InterPro" id="IPR000702">
    <property type="entry name" value="Ribosomal_uL6-like"/>
</dbReference>
<organism evidence="10 11">
    <name type="scientific">Pelotomaculum isophthalicicum JI</name>
    <dbReference type="NCBI Taxonomy" id="947010"/>
    <lineage>
        <taxon>Bacteria</taxon>
        <taxon>Bacillati</taxon>
        <taxon>Bacillota</taxon>
        <taxon>Clostridia</taxon>
        <taxon>Eubacteriales</taxon>
        <taxon>Desulfotomaculaceae</taxon>
        <taxon>Pelotomaculum</taxon>
    </lineage>
</organism>
<accession>A0A9X4JV29</accession>
<dbReference type="InterPro" id="IPR020040">
    <property type="entry name" value="Ribosomal_uL6_a/b-dom"/>
</dbReference>
<gene>
    <name evidence="6 10" type="primary">rplF</name>
    <name evidence="10" type="ORF">L7E55_04160</name>
</gene>
<evidence type="ECO:0000256" key="4">
    <source>
        <dbReference type="ARBA" id="ARBA00022980"/>
    </source>
</evidence>
<keyword evidence="5 6" id="KW-0687">Ribonucleoprotein</keyword>
<evidence type="ECO:0000259" key="9">
    <source>
        <dbReference type="Pfam" id="PF00347"/>
    </source>
</evidence>
<dbReference type="AlphaFoldDB" id="A0A9X4JV29"/>
<comment type="function">
    <text evidence="6 8">This protein binds to the 23S rRNA, and is important in its secondary structure. It is located near the subunit interface in the base of the L7/L12 stalk, and near the tRNA binding site of the peptidyltransferase center.</text>
</comment>
<name>A0A9X4JV29_9FIRM</name>
<feature type="domain" description="Large ribosomal subunit protein uL6 alpha-beta" evidence="9">
    <location>
        <begin position="11"/>
        <end position="82"/>
    </location>
</feature>
<evidence type="ECO:0000256" key="7">
    <source>
        <dbReference type="RuleBase" id="RU003869"/>
    </source>
</evidence>
<dbReference type="PANTHER" id="PTHR11655">
    <property type="entry name" value="60S/50S RIBOSOMAL PROTEIN L6/L9"/>
    <property type="match status" value="1"/>
</dbReference>
<dbReference type="RefSeq" id="WP_277442786.1">
    <property type="nucleotide sequence ID" value="NZ_JAKOAV010000005.1"/>
</dbReference>
<proteinExistence type="inferred from homology"/>
<dbReference type="GO" id="GO:0002181">
    <property type="term" value="P:cytoplasmic translation"/>
    <property type="evidence" value="ECO:0007669"/>
    <property type="project" value="TreeGrafter"/>
</dbReference>
<keyword evidence="2 6" id="KW-0699">rRNA-binding</keyword>
<evidence type="ECO:0000256" key="6">
    <source>
        <dbReference type="HAMAP-Rule" id="MF_01365"/>
    </source>
</evidence>
<dbReference type="HAMAP" id="MF_01365_B">
    <property type="entry name" value="Ribosomal_uL6_B"/>
    <property type="match status" value="1"/>
</dbReference>
<evidence type="ECO:0000256" key="1">
    <source>
        <dbReference type="ARBA" id="ARBA00009356"/>
    </source>
</evidence>
<dbReference type="Proteomes" id="UP001154312">
    <property type="component" value="Unassembled WGS sequence"/>
</dbReference>
<comment type="similarity">
    <text evidence="1 6 7">Belongs to the universal ribosomal protein uL6 family.</text>
</comment>
<protein>
    <recommendedName>
        <fullName evidence="6">Large ribosomal subunit protein uL6</fullName>
    </recommendedName>
</protein>
<keyword evidence="4 6" id="KW-0689">Ribosomal protein</keyword>
<evidence type="ECO:0000256" key="2">
    <source>
        <dbReference type="ARBA" id="ARBA00022730"/>
    </source>
</evidence>
<keyword evidence="11" id="KW-1185">Reference proteome</keyword>
<feature type="domain" description="Large ribosomal subunit protein uL6 alpha-beta" evidence="9">
    <location>
        <begin position="90"/>
        <end position="164"/>
    </location>
</feature>
<keyword evidence="3 6" id="KW-0694">RNA-binding</keyword>
<dbReference type="GO" id="GO:0003735">
    <property type="term" value="F:structural constituent of ribosome"/>
    <property type="evidence" value="ECO:0007669"/>
    <property type="project" value="UniProtKB-UniRule"/>
</dbReference>
<dbReference type="Pfam" id="PF00347">
    <property type="entry name" value="Ribosomal_L6"/>
    <property type="match status" value="2"/>
</dbReference>
<dbReference type="FunFam" id="3.90.930.12:FF:000001">
    <property type="entry name" value="50S ribosomal protein L6"/>
    <property type="match status" value="1"/>
</dbReference>
<dbReference type="InterPro" id="IPR002358">
    <property type="entry name" value="Ribosomal_uL6_CS"/>
</dbReference>
<comment type="subunit">
    <text evidence="6">Part of the 50S ribosomal subunit.</text>
</comment>
<evidence type="ECO:0000256" key="8">
    <source>
        <dbReference type="RuleBase" id="RU003870"/>
    </source>
</evidence>
<dbReference type="PANTHER" id="PTHR11655:SF14">
    <property type="entry name" value="LARGE RIBOSOMAL SUBUNIT PROTEIN UL6M"/>
    <property type="match status" value="1"/>
</dbReference>
<reference evidence="10" key="1">
    <citation type="submission" date="2022-02" db="EMBL/GenBank/DDBJ databases">
        <authorList>
            <person name="Leng L."/>
        </authorList>
    </citation>
    <scope>NUCLEOTIDE SEQUENCE</scope>
    <source>
        <strain evidence="10">JI</strain>
    </source>
</reference>
<dbReference type="InterPro" id="IPR036789">
    <property type="entry name" value="Ribosomal_uL6-like_a/b-dom_sf"/>
</dbReference>
<dbReference type="PIRSF" id="PIRSF002162">
    <property type="entry name" value="Ribosomal_L6"/>
    <property type="match status" value="1"/>
</dbReference>
<evidence type="ECO:0000256" key="5">
    <source>
        <dbReference type="ARBA" id="ARBA00023274"/>
    </source>
</evidence>
<dbReference type="SUPFAM" id="SSF56053">
    <property type="entry name" value="Ribosomal protein L6"/>
    <property type="match status" value="2"/>
</dbReference>
<dbReference type="Gene3D" id="3.90.930.12">
    <property type="entry name" value="Ribosomal protein L6, alpha-beta domain"/>
    <property type="match status" value="2"/>
</dbReference>
<evidence type="ECO:0000313" key="10">
    <source>
        <dbReference type="EMBL" id="MDF9407556.1"/>
    </source>
</evidence>
<dbReference type="FunFam" id="3.90.930.12:FF:000002">
    <property type="entry name" value="50S ribosomal protein L6"/>
    <property type="match status" value="1"/>
</dbReference>
<sequence length="182" mass="19846">MSRIGRQPVPVPAGVDVQIDGNRVRVKGPKGQLERELHRDMVVKYEGGQLLVERPSDNKQHKSLHGLTRTLVNNMVVGVTAGFQKNLELVGVGYRASKQGNKLVLAMGYSHPVEIEPEAGLEIEVPAPARISVKGIDKEKVGALAAFIRAVREPEPYKGKGIRYEGEKVRRKVGKAGGKGKK</sequence>
<dbReference type="EMBL" id="JAKOAV010000005">
    <property type="protein sequence ID" value="MDF9407556.1"/>
    <property type="molecule type" value="Genomic_DNA"/>
</dbReference>
<dbReference type="PRINTS" id="PR00059">
    <property type="entry name" value="RIBOSOMALL6"/>
</dbReference>
<dbReference type="GO" id="GO:0019843">
    <property type="term" value="F:rRNA binding"/>
    <property type="evidence" value="ECO:0007669"/>
    <property type="project" value="UniProtKB-UniRule"/>
</dbReference>
<comment type="caution">
    <text evidence="10">The sequence shown here is derived from an EMBL/GenBank/DDBJ whole genome shotgun (WGS) entry which is preliminary data.</text>
</comment>
<dbReference type="PROSITE" id="PS00525">
    <property type="entry name" value="RIBOSOMAL_L6_1"/>
    <property type="match status" value="1"/>
</dbReference>